<evidence type="ECO:0000256" key="5">
    <source>
        <dbReference type="ARBA" id="ARBA00022801"/>
    </source>
</evidence>
<dbReference type="GO" id="GO:0008061">
    <property type="term" value="F:chitin binding"/>
    <property type="evidence" value="ECO:0007669"/>
    <property type="project" value="UniProtKB-UniRule"/>
</dbReference>
<dbReference type="OrthoDB" id="407355at2759"/>
<feature type="region of interest" description="Disordered" evidence="9">
    <location>
        <begin position="416"/>
        <end position="496"/>
    </location>
</feature>
<dbReference type="Pfam" id="PF01522">
    <property type="entry name" value="Polysacc_deac_1"/>
    <property type="match status" value="1"/>
</dbReference>
<feature type="domain" description="Chitin-binding type-1" evidence="11">
    <location>
        <begin position="296"/>
        <end position="342"/>
    </location>
</feature>
<dbReference type="CDD" id="cd11618">
    <property type="entry name" value="ChtBD1_1"/>
    <property type="match status" value="1"/>
</dbReference>
<gene>
    <name evidence="13" type="ORF">BU23DRAFT_552806</name>
</gene>
<evidence type="ECO:0000256" key="10">
    <source>
        <dbReference type="SAM" id="Phobius"/>
    </source>
</evidence>
<dbReference type="InterPro" id="IPR036861">
    <property type="entry name" value="Endochitinase-like_sf"/>
</dbReference>
<evidence type="ECO:0000256" key="9">
    <source>
        <dbReference type="SAM" id="MobiDB-lite"/>
    </source>
</evidence>
<evidence type="ECO:0000256" key="1">
    <source>
        <dbReference type="ARBA" id="ARBA00001941"/>
    </source>
</evidence>
<evidence type="ECO:0000313" key="14">
    <source>
        <dbReference type="Proteomes" id="UP000800036"/>
    </source>
</evidence>
<dbReference type="GO" id="GO:0016810">
    <property type="term" value="F:hydrolase activity, acting on carbon-nitrogen (but not peptide) bonds"/>
    <property type="evidence" value="ECO:0007669"/>
    <property type="project" value="InterPro"/>
</dbReference>
<evidence type="ECO:0000256" key="3">
    <source>
        <dbReference type="ARBA" id="ARBA00022723"/>
    </source>
</evidence>
<reference evidence="13" key="1">
    <citation type="journal article" date="2020" name="Stud. Mycol.">
        <title>101 Dothideomycetes genomes: a test case for predicting lifestyles and emergence of pathogens.</title>
        <authorList>
            <person name="Haridas S."/>
            <person name="Albert R."/>
            <person name="Binder M."/>
            <person name="Bloem J."/>
            <person name="Labutti K."/>
            <person name="Salamov A."/>
            <person name="Andreopoulos B."/>
            <person name="Baker S."/>
            <person name="Barry K."/>
            <person name="Bills G."/>
            <person name="Bluhm B."/>
            <person name="Cannon C."/>
            <person name="Castanera R."/>
            <person name="Culley D."/>
            <person name="Daum C."/>
            <person name="Ezra D."/>
            <person name="Gonzalez J."/>
            <person name="Henrissat B."/>
            <person name="Kuo A."/>
            <person name="Liang C."/>
            <person name="Lipzen A."/>
            <person name="Lutzoni F."/>
            <person name="Magnuson J."/>
            <person name="Mondo S."/>
            <person name="Nolan M."/>
            <person name="Ohm R."/>
            <person name="Pangilinan J."/>
            <person name="Park H.-J."/>
            <person name="Ramirez L."/>
            <person name="Alfaro M."/>
            <person name="Sun H."/>
            <person name="Tritt A."/>
            <person name="Yoshinaga Y."/>
            <person name="Zwiers L.-H."/>
            <person name="Turgeon B."/>
            <person name="Goodwin S."/>
            <person name="Spatafora J."/>
            <person name="Crous P."/>
            <person name="Grigoriev I."/>
        </authorList>
    </citation>
    <scope>NUCLEOTIDE SEQUENCE</scope>
    <source>
        <strain evidence="13">CBS 107.79</strain>
    </source>
</reference>
<accession>A0A6A5VDS2</accession>
<evidence type="ECO:0000256" key="6">
    <source>
        <dbReference type="ARBA" id="ARBA00023277"/>
    </source>
</evidence>
<keyword evidence="3" id="KW-0479">Metal-binding</keyword>
<comment type="caution">
    <text evidence="8">Lacks conserved residue(s) required for the propagation of feature annotation.</text>
</comment>
<dbReference type="GO" id="GO:0046872">
    <property type="term" value="F:metal ion binding"/>
    <property type="evidence" value="ECO:0007669"/>
    <property type="project" value="UniProtKB-KW"/>
</dbReference>
<keyword evidence="10" id="KW-1133">Transmembrane helix</keyword>
<keyword evidence="14" id="KW-1185">Reference proteome</keyword>
<dbReference type="Gene3D" id="3.30.60.10">
    <property type="entry name" value="Endochitinase-like"/>
    <property type="match status" value="1"/>
</dbReference>
<evidence type="ECO:0000259" key="12">
    <source>
        <dbReference type="PROSITE" id="PS51677"/>
    </source>
</evidence>
<dbReference type="EMBL" id="ML976672">
    <property type="protein sequence ID" value="KAF1974968.1"/>
    <property type="molecule type" value="Genomic_DNA"/>
</dbReference>
<feature type="compositionally biased region" description="Pro residues" evidence="9">
    <location>
        <begin position="455"/>
        <end position="470"/>
    </location>
</feature>
<dbReference type="CDD" id="cd10951">
    <property type="entry name" value="CE4_ClCDA_like"/>
    <property type="match status" value="1"/>
</dbReference>
<evidence type="ECO:0000256" key="4">
    <source>
        <dbReference type="ARBA" id="ARBA00022729"/>
    </source>
</evidence>
<keyword evidence="4" id="KW-0732">Signal</keyword>
<name>A0A6A5VDS2_9PLEO</name>
<dbReference type="GO" id="GO:0005975">
    <property type="term" value="P:carbohydrate metabolic process"/>
    <property type="evidence" value="ECO:0007669"/>
    <property type="project" value="InterPro"/>
</dbReference>
<dbReference type="Gene3D" id="3.20.20.370">
    <property type="entry name" value="Glycoside hydrolase/deacetylase"/>
    <property type="match status" value="1"/>
</dbReference>
<feature type="domain" description="NodB homology" evidence="12">
    <location>
        <begin position="54"/>
        <end position="252"/>
    </location>
</feature>
<evidence type="ECO:0000259" key="11">
    <source>
        <dbReference type="PROSITE" id="PS50941"/>
    </source>
</evidence>
<keyword evidence="6" id="KW-0119">Carbohydrate metabolism</keyword>
<keyword evidence="2 8" id="KW-0147">Chitin-binding</keyword>
<sequence length="549" mass="58417">MPDYCNAPDCLFNYGPGCDASKIPNGESTRNVARPKLGNVEYGGGGIHSCTEPGTVAITYDDGPYIYTDYVLDLFEKYNMKATFFITGVNNGSIDDASTQWPAVISKMYAASHQVASHTWSHQDLSAITQQQRIDQTVHNEMAIRNIIQKFPIYMRPPYSSCHEPSGCWQDMQDLGYVVTYFDIDTDDYDNDSPNLIQNAKDKFSAYFQNDDVTTDKFLSIEHDIHEQTAHNLTEYMPKIIQDKGYRGVTVGKCLGDPVKNWYRDTSGTIVTSGSPVLTATSSAVPTATPTAVSTDGTCGRNTGFMCNGSEFGNCCSQAGWCGTSTDHCGTSCQSVFGTCGSSLSVSSVSNVASSASAASSASSAAPSSTPTGIFTDGTCGPANGLGCNGSELATAARKPAGADPRLITVAQAATPSSARAVLRMPSPPAPPHPPPRSPPAPRPPRQAASRRRPPAPPHLPPSPASPPPTASARAPLASTASDGPRASAARSTAITATRPITAARRATRFTETANLPKPLLLLLLVPCPFFLLFLPMWFAPVLPLHLRR</sequence>
<dbReference type="Pfam" id="PF00187">
    <property type="entry name" value="Chitin_bind_1"/>
    <property type="match status" value="1"/>
</dbReference>
<evidence type="ECO:0000256" key="2">
    <source>
        <dbReference type="ARBA" id="ARBA00022669"/>
    </source>
</evidence>
<feature type="compositionally biased region" description="Pro residues" evidence="9">
    <location>
        <begin position="426"/>
        <end position="445"/>
    </location>
</feature>
<feature type="disulfide bond" evidence="8">
    <location>
        <begin position="315"/>
        <end position="329"/>
    </location>
</feature>
<dbReference type="InterPro" id="IPR001002">
    <property type="entry name" value="Chitin-bd_1"/>
</dbReference>
<keyword evidence="8" id="KW-1015">Disulfide bond</keyword>
<dbReference type="PROSITE" id="PS50941">
    <property type="entry name" value="CHIT_BIND_I_2"/>
    <property type="match status" value="1"/>
</dbReference>
<comment type="cofactor">
    <cofactor evidence="1">
        <name>Co(2+)</name>
        <dbReference type="ChEBI" id="CHEBI:48828"/>
    </cofactor>
</comment>
<dbReference type="PANTHER" id="PTHR46471:SF8">
    <property type="entry name" value="CHITIN DEACETYLASE"/>
    <property type="match status" value="1"/>
</dbReference>
<protein>
    <submittedName>
        <fullName evidence="13">Glycoside hydrolase/deacetylase</fullName>
    </submittedName>
</protein>
<dbReference type="SUPFAM" id="SSF57016">
    <property type="entry name" value="Plant lectins/antimicrobial peptides"/>
    <property type="match status" value="1"/>
</dbReference>
<feature type="compositionally biased region" description="Low complexity" evidence="9">
    <location>
        <begin position="471"/>
        <end position="496"/>
    </location>
</feature>
<keyword evidence="5 13" id="KW-0378">Hydrolase</keyword>
<keyword evidence="10" id="KW-0812">Transmembrane</keyword>
<dbReference type="Proteomes" id="UP000800036">
    <property type="component" value="Unassembled WGS sequence"/>
</dbReference>
<dbReference type="PANTHER" id="PTHR46471">
    <property type="entry name" value="CHITIN DEACETYLASE"/>
    <property type="match status" value="1"/>
</dbReference>
<keyword evidence="7" id="KW-0170">Cobalt</keyword>
<feature type="transmembrane region" description="Helical" evidence="10">
    <location>
        <begin position="520"/>
        <end position="543"/>
    </location>
</feature>
<evidence type="ECO:0000313" key="13">
    <source>
        <dbReference type="EMBL" id="KAF1974968.1"/>
    </source>
</evidence>
<organism evidence="13 14">
    <name type="scientific">Bimuria novae-zelandiae CBS 107.79</name>
    <dbReference type="NCBI Taxonomy" id="1447943"/>
    <lineage>
        <taxon>Eukaryota</taxon>
        <taxon>Fungi</taxon>
        <taxon>Dikarya</taxon>
        <taxon>Ascomycota</taxon>
        <taxon>Pezizomycotina</taxon>
        <taxon>Dothideomycetes</taxon>
        <taxon>Pleosporomycetidae</taxon>
        <taxon>Pleosporales</taxon>
        <taxon>Massarineae</taxon>
        <taxon>Didymosphaeriaceae</taxon>
        <taxon>Bimuria</taxon>
    </lineage>
</organism>
<dbReference type="InterPro" id="IPR002509">
    <property type="entry name" value="NODB_dom"/>
</dbReference>
<keyword evidence="10" id="KW-0472">Membrane</keyword>
<dbReference type="PROSITE" id="PS51677">
    <property type="entry name" value="NODB"/>
    <property type="match status" value="1"/>
</dbReference>
<dbReference type="AlphaFoldDB" id="A0A6A5VDS2"/>
<dbReference type="SUPFAM" id="SSF88713">
    <property type="entry name" value="Glycoside hydrolase/deacetylase"/>
    <property type="match status" value="1"/>
</dbReference>
<proteinExistence type="predicted"/>
<evidence type="ECO:0000256" key="7">
    <source>
        <dbReference type="ARBA" id="ARBA00023285"/>
    </source>
</evidence>
<dbReference type="InterPro" id="IPR011330">
    <property type="entry name" value="Glyco_hydro/deAcase_b/a-brl"/>
</dbReference>
<evidence type="ECO:0000256" key="8">
    <source>
        <dbReference type="PROSITE-ProRule" id="PRU00261"/>
    </source>
</evidence>